<dbReference type="InterPro" id="IPR004945">
    <property type="entry name" value="Corona_6B_7B"/>
</dbReference>
<protein>
    <recommendedName>
        <fullName evidence="1">Non-structural protein 7b</fullName>
    </recommendedName>
    <alternativeName>
        <fullName evidence="2">Accessory protein 7b</fullName>
    </alternativeName>
</protein>
<evidence type="ECO:0000256" key="1">
    <source>
        <dbReference type="ARBA" id="ARBA00019862"/>
    </source>
</evidence>
<accession>A0A1B4X978</accession>
<evidence type="ECO:0000256" key="2">
    <source>
        <dbReference type="ARBA" id="ARBA00030061"/>
    </source>
</evidence>
<evidence type="ECO:0000313" key="3">
    <source>
        <dbReference type="EMBL" id="BAV31355.1"/>
    </source>
</evidence>
<proteinExistence type="predicted"/>
<organism evidence="3">
    <name type="scientific">Ferret coronavirus</name>
    <dbReference type="NCBI Taxonomy" id="1264898"/>
    <lineage>
        <taxon>Viruses</taxon>
        <taxon>Riboviria</taxon>
        <taxon>Orthornavirae</taxon>
        <taxon>Pisuviricota</taxon>
        <taxon>Pisoniviricetes</taxon>
        <taxon>Nidovirales</taxon>
        <taxon>Cornidovirineae</taxon>
        <taxon>Coronaviridae</taxon>
        <taxon>Orthocoronavirinae</taxon>
        <taxon>Alphacoronavirus</taxon>
        <taxon>Minacovirus</taxon>
        <taxon>Alphacoronavirus neovisontis</taxon>
    </lineage>
</organism>
<dbReference type="EMBL" id="LC119077">
    <property type="protein sequence ID" value="BAV31355.1"/>
    <property type="molecule type" value="Genomic_RNA"/>
</dbReference>
<dbReference type="Pfam" id="PF03262">
    <property type="entry name" value="Corona_6B_7B"/>
    <property type="match status" value="1"/>
</dbReference>
<dbReference type="Proteomes" id="UP000272061">
    <property type="component" value="Segment"/>
</dbReference>
<name>A0A1B4X978_9ALPC</name>
<sequence>MLILSLVVLSLFSNSLGLEDDKHQHPTYNWERLDYFEGSYIEVDKSVVLSLPLDAKLHCGLVDGVLCKFPGFEAAYDDHVDYYLDVDSPFYKFVDTFYVSKFVDGKFDNRATLKFLPRKSKDKMLVIGCSLTDPFLDLPFGTQIYNDVDMTLKVDHVPCTNRRYFIKYCPGGPNHFCFKDKLVVRRFRAFFPVSNNNKIEHVDL</sequence>
<reference evidence="3" key="1">
    <citation type="submission" date="2016-01" db="EMBL/GenBank/DDBJ databases">
        <title>Complete Genome of Ferret Enteric Coronavirus Isolated from Laboratory Ferrets.</title>
        <authorList>
            <person name="Li T."/>
            <person name="Nakamura T."/>
            <person name="Kataoka M."/>
            <person name="Ami Y."/>
            <person name="Suzaki Y."/>
            <person name="Takeda N."/>
            <person name="Wakita T."/>
        </authorList>
    </citation>
    <scope>NUCLEOTIDE SEQUENCE [LARGE SCALE GENOMIC DNA]</scope>
    <source>
        <strain evidence="3">FRCoV4370</strain>
    </source>
</reference>